<keyword evidence="2" id="KW-0732">Signal</keyword>
<evidence type="ECO:0000256" key="4">
    <source>
        <dbReference type="ARBA" id="ARBA00022960"/>
    </source>
</evidence>
<evidence type="ECO:0000313" key="13">
    <source>
        <dbReference type="Proteomes" id="UP000284868"/>
    </source>
</evidence>
<evidence type="ECO:0000256" key="8">
    <source>
        <dbReference type="PIRSR" id="PIRSR618044-2"/>
    </source>
</evidence>
<reference evidence="11" key="2">
    <citation type="submission" date="2021-02" db="EMBL/GenBank/DDBJ databases">
        <title>Infant gut strain persistence is associated with maternal origin, phylogeny, and functional potential including surface adhesion and iron acquisition.</title>
        <authorList>
            <person name="Lou Y.C."/>
        </authorList>
    </citation>
    <scope>NUCLEOTIDE SEQUENCE</scope>
    <source>
        <strain evidence="11">L3_108_103G1_dasL3_108_103G1_concoct_2</strain>
    </source>
</reference>
<gene>
    <name evidence="12" type="ORF">DWZ83_03610</name>
    <name evidence="11" type="ORF">KHZ85_03560</name>
</gene>
<evidence type="ECO:0000256" key="7">
    <source>
        <dbReference type="PIRSR" id="PIRSR618044-1"/>
    </source>
</evidence>
<name>A0A415PLZ2_9FIRM</name>
<keyword evidence="13" id="KW-1185">Reference proteome</keyword>
<feature type="active site" description="Acyl-ester intermediate" evidence="7">
    <location>
        <position position="49"/>
    </location>
</feature>
<keyword evidence="4" id="KW-0133">Cell shape</keyword>
<dbReference type="Pfam" id="PF00768">
    <property type="entry name" value="Peptidase_S11"/>
    <property type="match status" value="1"/>
</dbReference>
<evidence type="ECO:0000313" key="11">
    <source>
        <dbReference type="EMBL" id="MBS4883822.1"/>
    </source>
</evidence>
<proteinExistence type="inferred from homology"/>
<dbReference type="OrthoDB" id="9791132at2"/>
<dbReference type="GO" id="GO:0009002">
    <property type="term" value="F:serine-type D-Ala-D-Ala carboxypeptidase activity"/>
    <property type="evidence" value="ECO:0007669"/>
    <property type="project" value="InterPro"/>
</dbReference>
<feature type="domain" description="Peptidase S11 D-alanyl-D-alanine carboxypeptidase A N-terminal" evidence="10">
    <location>
        <begin position="19"/>
        <end position="237"/>
    </location>
</feature>
<evidence type="ECO:0000259" key="10">
    <source>
        <dbReference type="Pfam" id="PF00768"/>
    </source>
</evidence>
<dbReference type="PANTHER" id="PTHR21581:SF33">
    <property type="entry name" value="D-ALANYL-D-ALANINE CARBOXYPEPTIDASE DACB"/>
    <property type="match status" value="1"/>
</dbReference>
<dbReference type="PRINTS" id="PR00725">
    <property type="entry name" value="DADACBPTASE1"/>
</dbReference>
<keyword evidence="5" id="KW-0573">Peptidoglycan synthesis</keyword>
<sequence length="330" mass="37747">MELKKIICCLLLLTLQILPIKAESYCVMSGEDQQVLEEKDMHKQQSVASISKIMTAMIAIEKGNLQDRWQCSEAIETVDGSMIYLQKDQMVSLESLLYGLMLRSGNDAAVEIAEHVGGNEENFVAMMNEKAKEIGMSRTLFRNPTGLDEKDGGNVSTAYDMALLMSYALKNRTFRKIAGTKYYTSEWNYRWKNKNRLLFSYDKSTAGKTGFTKQAGRTLVTSAENKQLESIVVTLDMHDDFRFHEQAHQRVSEEYEALVWLDKGSYRVQEKQFAVERKLYVAHKKGTGANLRVHSHIEQGEMVYELQHHEQSLLYRFPLAASKKTTGERL</sequence>
<dbReference type="InterPro" id="IPR012338">
    <property type="entry name" value="Beta-lactam/transpept-like"/>
</dbReference>
<dbReference type="EMBL" id="QRPK01000011">
    <property type="protein sequence ID" value="RHM13747.1"/>
    <property type="molecule type" value="Genomic_DNA"/>
</dbReference>
<evidence type="ECO:0000256" key="3">
    <source>
        <dbReference type="ARBA" id="ARBA00022801"/>
    </source>
</evidence>
<dbReference type="InterPro" id="IPR018044">
    <property type="entry name" value="Peptidase_S11"/>
</dbReference>
<comment type="caution">
    <text evidence="12">The sequence shown here is derived from an EMBL/GenBank/DDBJ whole genome shotgun (WGS) entry which is preliminary data.</text>
</comment>
<dbReference type="RefSeq" id="WP_022420916.1">
    <property type="nucleotide sequence ID" value="NZ_CAJKGD010000028.1"/>
</dbReference>
<dbReference type="GO" id="GO:0009252">
    <property type="term" value="P:peptidoglycan biosynthetic process"/>
    <property type="evidence" value="ECO:0007669"/>
    <property type="project" value="UniProtKB-KW"/>
</dbReference>
<keyword evidence="12" id="KW-0121">Carboxypeptidase</keyword>
<dbReference type="PANTHER" id="PTHR21581">
    <property type="entry name" value="D-ALANYL-D-ALANINE CARBOXYPEPTIDASE"/>
    <property type="match status" value="1"/>
</dbReference>
<organism evidence="12 13">
    <name type="scientific">Amedibacillus dolichus</name>
    <dbReference type="NCBI Taxonomy" id="31971"/>
    <lineage>
        <taxon>Bacteria</taxon>
        <taxon>Bacillati</taxon>
        <taxon>Bacillota</taxon>
        <taxon>Erysipelotrichia</taxon>
        <taxon>Erysipelotrichales</taxon>
        <taxon>Erysipelotrichaceae</taxon>
        <taxon>Amedibacillus</taxon>
    </lineage>
</organism>
<protein>
    <submittedName>
        <fullName evidence="12">D-alanyl-D-alanine carboxypeptidase</fullName>
    </submittedName>
</protein>
<evidence type="ECO:0000313" key="12">
    <source>
        <dbReference type="EMBL" id="RHM13747.1"/>
    </source>
</evidence>
<dbReference type="Proteomes" id="UP000284868">
    <property type="component" value="Unassembled WGS sequence"/>
</dbReference>
<dbReference type="AlphaFoldDB" id="A0A415PLZ2"/>
<evidence type="ECO:0000256" key="5">
    <source>
        <dbReference type="ARBA" id="ARBA00022984"/>
    </source>
</evidence>
<dbReference type="GO" id="GO:0071555">
    <property type="term" value="P:cell wall organization"/>
    <property type="evidence" value="ECO:0007669"/>
    <property type="project" value="UniProtKB-KW"/>
</dbReference>
<dbReference type="Proteomes" id="UP000753219">
    <property type="component" value="Unassembled WGS sequence"/>
</dbReference>
<dbReference type="SUPFAM" id="SSF56601">
    <property type="entry name" value="beta-lactamase/transpeptidase-like"/>
    <property type="match status" value="1"/>
</dbReference>
<feature type="active site" description="Proton acceptor" evidence="7">
    <location>
        <position position="52"/>
    </location>
</feature>
<keyword evidence="3" id="KW-0378">Hydrolase</keyword>
<dbReference type="GO" id="GO:0008360">
    <property type="term" value="P:regulation of cell shape"/>
    <property type="evidence" value="ECO:0007669"/>
    <property type="project" value="UniProtKB-KW"/>
</dbReference>
<dbReference type="InterPro" id="IPR001967">
    <property type="entry name" value="Peptidase_S11_N"/>
</dbReference>
<evidence type="ECO:0000256" key="6">
    <source>
        <dbReference type="ARBA" id="ARBA00023316"/>
    </source>
</evidence>
<reference evidence="12 13" key="1">
    <citation type="submission" date="2018-08" db="EMBL/GenBank/DDBJ databases">
        <title>A genome reference for cultivated species of the human gut microbiota.</title>
        <authorList>
            <person name="Zou Y."/>
            <person name="Xue W."/>
            <person name="Luo G."/>
        </authorList>
    </citation>
    <scope>NUCLEOTIDE SEQUENCE [LARGE SCALE GENOMIC DNA]</scope>
    <source>
        <strain evidence="12 13">AF35-6BH</strain>
    </source>
</reference>
<comment type="similarity">
    <text evidence="1 9">Belongs to the peptidase S11 family.</text>
</comment>
<dbReference type="GO" id="GO:0006508">
    <property type="term" value="P:proteolysis"/>
    <property type="evidence" value="ECO:0007669"/>
    <property type="project" value="InterPro"/>
</dbReference>
<feature type="binding site" evidence="8">
    <location>
        <position position="208"/>
    </location>
    <ligand>
        <name>substrate</name>
    </ligand>
</feature>
<keyword evidence="12" id="KW-0645">Protease</keyword>
<evidence type="ECO:0000256" key="1">
    <source>
        <dbReference type="ARBA" id="ARBA00007164"/>
    </source>
</evidence>
<feature type="active site" evidence="7">
    <location>
        <position position="104"/>
    </location>
</feature>
<evidence type="ECO:0000256" key="2">
    <source>
        <dbReference type="ARBA" id="ARBA00022729"/>
    </source>
</evidence>
<keyword evidence="6" id="KW-0961">Cell wall biogenesis/degradation</keyword>
<evidence type="ECO:0000256" key="9">
    <source>
        <dbReference type="RuleBase" id="RU004016"/>
    </source>
</evidence>
<dbReference type="Gene3D" id="3.40.710.10">
    <property type="entry name" value="DD-peptidase/beta-lactamase superfamily"/>
    <property type="match status" value="1"/>
</dbReference>
<accession>A0A415PLZ2</accession>
<dbReference type="EMBL" id="JAGZMZ010000006">
    <property type="protein sequence ID" value="MBS4883822.1"/>
    <property type="molecule type" value="Genomic_DNA"/>
</dbReference>